<dbReference type="AlphaFoldDB" id="A0A1J1DTK3"/>
<organism evidence="1">
    <name type="scientific">Escherichia coli</name>
    <dbReference type="NCBI Taxonomy" id="562"/>
    <lineage>
        <taxon>Bacteria</taxon>
        <taxon>Pseudomonadati</taxon>
        <taxon>Pseudomonadota</taxon>
        <taxon>Gammaproteobacteria</taxon>
        <taxon>Enterobacterales</taxon>
        <taxon>Enterobacteriaceae</taxon>
        <taxon>Escherichia</taxon>
    </lineage>
</organism>
<evidence type="ECO:0008006" key="2">
    <source>
        <dbReference type="Google" id="ProtNLM"/>
    </source>
</evidence>
<reference evidence="1" key="1">
    <citation type="journal article" date="2017" name="Microb. Genom.">
        <title>An untypeable enterotoxigenic Escherichia coli represents one of the dominant types causing human disease.</title>
        <authorList>
            <person name="Iguchi A."/>
            <person name="von Mentzer A."/>
            <person name="Kikuchi T."/>
            <person name="Thomson N.R."/>
        </authorList>
    </citation>
    <scope>NUCLEOTIDE SEQUENCE</scope>
    <source>
        <strain evidence="1">E1657</strain>
    </source>
</reference>
<protein>
    <recommendedName>
        <fullName evidence="2">Lipopolysaccharide core biosynthesis protein RfaS</fullName>
    </recommendedName>
</protein>
<name>A0A1J1DTK3_ECOLX</name>
<evidence type="ECO:0000313" key="1">
    <source>
        <dbReference type="EMBL" id="BAV90422.1"/>
    </source>
</evidence>
<dbReference type="EMBL" id="LC177546">
    <property type="protein sequence ID" value="BAV90422.1"/>
    <property type="molecule type" value="Genomic_DNA"/>
</dbReference>
<accession>A0A1J1DTK3</accession>
<sequence>MIVFIGWTADYDRIMIQQLREHFEIKNIAYPEGRLFFRLNKITKFNLVRLFLKLHSLAFPPDAILIFKDSDGYGYHRHLDLFKQKKILIVRNIITSELALFFKDSFDEVHSFDKAQCDKYDFKYMRQIFPLSNVYKNGSLANDSCYFVGLDKNRLSIIDSIGQALSYHGIKPSFFVIKDKTSYKHSGFYSNCAISYKENINKVQENKYILEVNTVGQVGLTLRSLESIFYSRKLISNNIDLMNCDFYDKSRIFIFNNPNDLFSSDFDEFIRLPYKPVENVILEKYKASNIFKKLT</sequence>
<dbReference type="RefSeq" id="WP_000634720.1">
    <property type="nucleotide sequence ID" value="NZ_BDOU01000001.1"/>
</dbReference>
<proteinExistence type="predicted"/>